<evidence type="ECO:0000259" key="5">
    <source>
        <dbReference type="PROSITE" id="PS50112"/>
    </source>
</evidence>
<dbReference type="Pfam" id="PF00497">
    <property type="entry name" value="SBP_bac_3"/>
    <property type="match status" value="1"/>
</dbReference>
<dbReference type="KEGG" id="sba:Sulba_1471"/>
<dbReference type="SMART" id="SM00091">
    <property type="entry name" value="PAS"/>
    <property type="match status" value="1"/>
</dbReference>
<dbReference type="AlphaFoldDB" id="I3XXT5"/>
<organism evidence="7 8">
    <name type="scientific">Sulfurospirillum barnesii (strain ATCC 700032 / DSM 10660 / SES-3)</name>
    <dbReference type="NCBI Taxonomy" id="760154"/>
    <lineage>
        <taxon>Bacteria</taxon>
        <taxon>Pseudomonadati</taxon>
        <taxon>Campylobacterota</taxon>
        <taxon>Epsilonproteobacteria</taxon>
        <taxon>Campylobacterales</taxon>
        <taxon>Sulfurospirillaceae</taxon>
        <taxon>Sulfurospirillum</taxon>
    </lineage>
</organism>
<dbReference type="Pfam" id="PF13426">
    <property type="entry name" value="PAS_9"/>
    <property type="match status" value="1"/>
</dbReference>
<feature type="coiled-coil region" evidence="2">
    <location>
        <begin position="291"/>
        <end position="318"/>
    </location>
</feature>
<dbReference type="InterPro" id="IPR000700">
    <property type="entry name" value="PAS-assoc_C"/>
</dbReference>
<dbReference type="InterPro" id="IPR001638">
    <property type="entry name" value="Solute-binding_3/MltF_N"/>
</dbReference>
<gene>
    <name evidence="7" type="ordered locus">Sulba_1471</name>
</gene>
<dbReference type="STRING" id="760154.Sulba_1471"/>
<dbReference type="SUPFAM" id="SSF55785">
    <property type="entry name" value="PYP-like sensor domain (PAS domain)"/>
    <property type="match status" value="1"/>
</dbReference>
<dbReference type="InterPro" id="IPR000014">
    <property type="entry name" value="PAS"/>
</dbReference>
<dbReference type="SUPFAM" id="SSF53850">
    <property type="entry name" value="Periplasmic binding protein-like II"/>
    <property type="match status" value="1"/>
</dbReference>
<feature type="domain" description="Histidine kinase" evidence="4">
    <location>
        <begin position="443"/>
        <end position="628"/>
    </location>
</feature>
<evidence type="ECO:0000256" key="1">
    <source>
        <dbReference type="ARBA" id="ARBA00022729"/>
    </source>
</evidence>
<keyword evidence="2" id="KW-0175">Coiled coil</keyword>
<feature type="transmembrane region" description="Helical" evidence="3">
    <location>
        <begin position="270"/>
        <end position="289"/>
    </location>
</feature>
<keyword evidence="1" id="KW-0732">Signal</keyword>
<evidence type="ECO:0000256" key="2">
    <source>
        <dbReference type="SAM" id="Coils"/>
    </source>
</evidence>
<sequence length="628" mass="71860">MRALLFIFFIVVYGFATTSIAEKSAQLHLTQEQKQWLLEHPRIIVGMDPDYAPYEWVDEQGNFIGIVVDYLHELEQILGVRFEIVKNKSWEELLLLAKKGELDMLTSIVKTPERSTYLSFSEPYHSSPTIIVDNGKGAFIGSLKQLNTKRVVVEKEYFMAEFIKKKYPQILLLLAPSTKEALKMVQNGEADAYVGDANLVDYVIKKNHLSSLRFSGQTEYISHQAFAFTKGNEALAPIFSQAMATIPKEEFDAMFHYWLSLDYGINRETLITYSLFIALIFTVIGYWIYRLRQEINQRKSAEQKLKTSEELYRELTEDVTDVIWKANSQHILTYISPSVEDKLGFRPDELVGHHVFEMFTDEGIAIVMERIKQRKESKEEAINDVYSIFEVQHKCKDGSFIWGEVVSKAVYDKNHTVIGYHGISRETTARKAMEREKELLYQELDHRVKNNLQVISSIISLHSLQEDTSRSLEDIHNTIAAISLAHDKLHQNATRKTLEIKQYVTALLNNLLASSVLDIQKEVYSPELYLSAQYSITLGIIINEFVSNSIKYAFKGIRSPKITVTIEKEDGFIAVLVSDNGIGFKKEEAPNSGIGLDIITTLIKSKFKTDVRFFNNNGTSMALKIPYM</sequence>
<keyword evidence="3" id="KW-0812">Transmembrane</keyword>
<dbReference type="Pfam" id="PF02518">
    <property type="entry name" value="HATPase_c"/>
    <property type="match status" value="1"/>
</dbReference>
<dbReference type="OrthoDB" id="5333838at2"/>
<dbReference type="CDD" id="cd00130">
    <property type="entry name" value="PAS"/>
    <property type="match status" value="1"/>
</dbReference>
<feature type="domain" description="PAS" evidence="5">
    <location>
        <begin position="308"/>
        <end position="378"/>
    </location>
</feature>
<dbReference type="PROSITE" id="PS50113">
    <property type="entry name" value="PAC"/>
    <property type="match status" value="1"/>
</dbReference>
<keyword evidence="3" id="KW-0472">Membrane</keyword>
<dbReference type="Gene3D" id="3.40.190.10">
    <property type="entry name" value="Periplasmic binding protein-like II"/>
    <property type="match status" value="2"/>
</dbReference>
<evidence type="ECO:0000256" key="3">
    <source>
        <dbReference type="SAM" id="Phobius"/>
    </source>
</evidence>
<dbReference type="InterPro" id="IPR011495">
    <property type="entry name" value="Sig_transdc_His_kin_sub2_dim/P"/>
</dbReference>
<dbReference type="eggNOG" id="COG3920">
    <property type="taxonomic scope" value="Bacteria"/>
</dbReference>
<dbReference type="InterPro" id="IPR001610">
    <property type="entry name" value="PAC"/>
</dbReference>
<dbReference type="PROSITE" id="PS50112">
    <property type="entry name" value="PAS"/>
    <property type="match status" value="1"/>
</dbReference>
<evidence type="ECO:0000313" key="7">
    <source>
        <dbReference type="EMBL" id="AFL68759.1"/>
    </source>
</evidence>
<proteinExistence type="predicted"/>
<dbReference type="CDD" id="cd01007">
    <property type="entry name" value="PBP2_BvgS_HisK_like"/>
    <property type="match status" value="1"/>
</dbReference>
<evidence type="ECO:0000259" key="6">
    <source>
        <dbReference type="PROSITE" id="PS50113"/>
    </source>
</evidence>
<dbReference type="SUPFAM" id="SSF55874">
    <property type="entry name" value="ATPase domain of HSP90 chaperone/DNA topoisomerase II/histidine kinase"/>
    <property type="match status" value="1"/>
</dbReference>
<dbReference type="PANTHER" id="PTHR35936">
    <property type="entry name" value="MEMBRANE-BOUND LYTIC MUREIN TRANSGLYCOSYLASE F"/>
    <property type="match status" value="1"/>
</dbReference>
<evidence type="ECO:0000313" key="8">
    <source>
        <dbReference type="Proteomes" id="UP000006176"/>
    </source>
</evidence>
<dbReference type="Gene3D" id="3.30.450.20">
    <property type="entry name" value="PAS domain"/>
    <property type="match status" value="1"/>
</dbReference>
<dbReference type="HOGENOM" id="CLU_436725_0_0_7"/>
<dbReference type="PATRIC" id="fig|760154.4.peg.1474"/>
<dbReference type="InterPro" id="IPR003594">
    <property type="entry name" value="HATPase_dom"/>
</dbReference>
<dbReference type="InterPro" id="IPR035965">
    <property type="entry name" value="PAS-like_dom_sf"/>
</dbReference>
<keyword evidence="8" id="KW-1185">Reference proteome</keyword>
<feature type="domain" description="PAC" evidence="6">
    <location>
        <begin position="387"/>
        <end position="439"/>
    </location>
</feature>
<dbReference type="InterPro" id="IPR005467">
    <property type="entry name" value="His_kinase_dom"/>
</dbReference>
<dbReference type="Proteomes" id="UP000006176">
    <property type="component" value="Chromosome"/>
</dbReference>
<accession>I3XXT5</accession>
<dbReference type="Gene3D" id="3.30.565.10">
    <property type="entry name" value="Histidine kinase-like ATPase, C-terminal domain"/>
    <property type="match status" value="1"/>
</dbReference>
<dbReference type="SMART" id="SM00086">
    <property type="entry name" value="PAC"/>
    <property type="match status" value="1"/>
</dbReference>
<name>I3XXT5_SULBS</name>
<dbReference type="NCBIfam" id="TIGR00229">
    <property type="entry name" value="sensory_box"/>
    <property type="match status" value="1"/>
</dbReference>
<dbReference type="Pfam" id="PF07568">
    <property type="entry name" value="HisKA_2"/>
    <property type="match status" value="1"/>
</dbReference>
<evidence type="ECO:0000259" key="4">
    <source>
        <dbReference type="PROSITE" id="PS50109"/>
    </source>
</evidence>
<reference evidence="7 8" key="1">
    <citation type="submission" date="2012-06" db="EMBL/GenBank/DDBJ databases">
        <title>Complete sequence of Sulfurospirillum barnesii SES-3.</title>
        <authorList>
            <consortium name="US DOE Joint Genome Institute"/>
            <person name="Lucas S."/>
            <person name="Han J."/>
            <person name="Lapidus A."/>
            <person name="Cheng J.-F."/>
            <person name="Goodwin L."/>
            <person name="Pitluck S."/>
            <person name="Peters L."/>
            <person name="Ovchinnikova G."/>
            <person name="Lu M."/>
            <person name="Detter J.C."/>
            <person name="Han C."/>
            <person name="Tapia R."/>
            <person name="Land M."/>
            <person name="Hauser L."/>
            <person name="Kyrpides N."/>
            <person name="Ivanova N."/>
            <person name="Pagani I."/>
            <person name="Stolz J."/>
            <person name="Arkin A."/>
            <person name="Dehal P."/>
            <person name="Oremland R."/>
            <person name="Saltikov C."/>
            <person name="Basu P."/>
            <person name="Hollibaugh J."/>
            <person name="Newman D."/>
            <person name="Stolyar S."/>
            <person name="Hazen T."/>
            <person name="Woyke T."/>
        </authorList>
    </citation>
    <scope>NUCLEOTIDE SEQUENCE [LARGE SCALE GENOMIC DNA]</scope>
    <source>
        <strain evidence="8">ATCC 700032 / DSM 10660 / SES-3</strain>
    </source>
</reference>
<keyword evidence="3" id="KW-1133">Transmembrane helix</keyword>
<protein>
    <submittedName>
        <fullName evidence="7">PAS domain S-box</fullName>
    </submittedName>
</protein>
<dbReference type="InterPro" id="IPR036890">
    <property type="entry name" value="HATPase_C_sf"/>
</dbReference>
<dbReference type="RefSeq" id="WP_014769637.1">
    <property type="nucleotide sequence ID" value="NC_018002.1"/>
</dbReference>
<dbReference type="SMART" id="SM00062">
    <property type="entry name" value="PBPb"/>
    <property type="match status" value="1"/>
</dbReference>
<dbReference type="EMBL" id="CP003333">
    <property type="protein sequence ID" value="AFL68759.1"/>
    <property type="molecule type" value="Genomic_DNA"/>
</dbReference>
<dbReference type="PROSITE" id="PS50109">
    <property type="entry name" value="HIS_KIN"/>
    <property type="match status" value="1"/>
</dbReference>
<dbReference type="eggNOG" id="COG0834">
    <property type="taxonomic scope" value="Bacteria"/>
</dbReference>